<feature type="region of interest" description="Disordered" evidence="5">
    <location>
        <begin position="132"/>
        <end position="158"/>
    </location>
</feature>
<dbReference type="Proteomes" id="UP000183809">
    <property type="component" value="Unassembled WGS sequence"/>
</dbReference>
<name>A0A1J9QRM9_9PEZI</name>
<keyword evidence="3" id="KW-0804">Transcription</keyword>
<organism evidence="7 8">
    <name type="scientific">Diplodia corticola</name>
    <dbReference type="NCBI Taxonomy" id="236234"/>
    <lineage>
        <taxon>Eukaryota</taxon>
        <taxon>Fungi</taxon>
        <taxon>Dikarya</taxon>
        <taxon>Ascomycota</taxon>
        <taxon>Pezizomycotina</taxon>
        <taxon>Dothideomycetes</taxon>
        <taxon>Dothideomycetes incertae sedis</taxon>
        <taxon>Botryosphaeriales</taxon>
        <taxon>Botryosphaeriaceae</taxon>
        <taxon>Diplodia</taxon>
    </lineage>
</organism>
<dbReference type="Gene3D" id="4.10.240.10">
    <property type="entry name" value="Zn(2)-C6 fungal-type DNA-binding domain"/>
    <property type="match status" value="1"/>
</dbReference>
<dbReference type="PANTHER" id="PTHR47840">
    <property type="entry name" value="ZN(II)2CYS6 TRANSCRIPTION FACTOR (EUROFUNG)-RELATED"/>
    <property type="match status" value="1"/>
</dbReference>
<dbReference type="RefSeq" id="XP_020127333.1">
    <property type="nucleotide sequence ID" value="XM_020277112.1"/>
</dbReference>
<dbReference type="GO" id="GO:0006351">
    <property type="term" value="P:DNA-templated transcription"/>
    <property type="evidence" value="ECO:0007669"/>
    <property type="project" value="InterPro"/>
</dbReference>
<gene>
    <name evidence="7" type="ORF">BKCO1_5200092</name>
</gene>
<comment type="caution">
    <text evidence="7">The sequence shown here is derived from an EMBL/GenBank/DDBJ whole genome shotgun (WGS) entry which is preliminary data.</text>
</comment>
<keyword evidence="2" id="KW-0805">Transcription regulation</keyword>
<dbReference type="GO" id="GO:0003677">
    <property type="term" value="F:DNA binding"/>
    <property type="evidence" value="ECO:0007669"/>
    <property type="project" value="InterPro"/>
</dbReference>
<evidence type="ECO:0000256" key="5">
    <source>
        <dbReference type="SAM" id="MobiDB-lite"/>
    </source>
</evidence>
<dbReference type="GeneID" id="31017373"/>
<feature type="compositionally biased region" description="Polar residues" evidence="5">
    <location>
        <begin position="625"/>
        <end position="637"/>
    </location>
</feature>
<keyword evidence="8" id="KW-1185">Reference proteome</keyword>
<dbReference type="PANTHER" id="PTHR47840:SF1">
    <property type="entry name" value="ZN(II)2CYS6 TRANSCRIPTION FACTOR (EUROFUNG)"/>
    <property type="match status" value="1"/>
</dbReference>
<dbReference type="EMBL" id="MNUE01000052">
    <property type="protein sequence ID" value="OJD31073.1"/>
    <property type="molecule type" value="Genomic_DNA"/>
</dbReference>
<keyword evidence="1" id="KW-0479">Metal-binding</keyword>
<accession>A0A1J9QRM9</accession>
<feature type="compositionally biased region" description="Polar residues" evidence="5">
    <location>
        <begin position="676"/>
        <end position="688"/>
    </location>
</feature>
<evidence type="ECO:0000256" key="4">
    <source>
        <dbReference type="ARBA" id="ARBA00023242"/>
    </source>
</evidence>
<dbReference type="GO" id="GO:0000981">
    <property type="term" value="F:DNA-binding transcription factor activity, RNA polymerase II-specific"/>
    <property type="evidence" value="ECO:0007669"/>
    <property type="project" value="InterPro"/>
</dbReference>
<sequence length="767" mass="84100">MPRSSSEAGVRKRMRKGTHSCFECRRRKIRCISSDEHPGECTECFARGSRCIDQEHADPEAIVDNRKNLRERVAKLEALIESLLDDRSATGAAETLRRLGADVLPRTPLSDASSGPAGQSKAPLMAMFDSEALGRGEPSQPPAGPARKPDPPVPVAPTAQVYDFGGMQLSCECDDIGIPKVKKSKEKRTRDMLLTLLPSKEVVEEAVTTNDDWWRVWRHKLGGTARGRTLQQFAVQTLDKGSPAEVGVLLLCIGVALDLENLNNSLALVDALIISDDEYAATVEGMECAILVSKCYSEIGQPRRAWLASRKGLTYAQLMGLHRSHATNGTWDSVWWSLYQTDRFLSLLLGLPYGVSDAHCDMNYFSKDKDTDGQRDFMLKLSVLAGKVIDRTQGVHELSLGAALELDQELDTLIDSMPAGWWDTQSQLQHTIDPVKTVTLRERLLAQICFQQLRVYLHLPFMLRSASVPNSAKFEYSRTTCYSASRELLTLYHFLRGGNGEPLYECKVIDFVGFTAAVLIMLGLLGYSRLHNANGMANHQISNTLTEEQDWRLIEMTMDIFGRASNEKGGKVAAQSLKVMQQLSSLRNRDVASEDTECTQRIVIPYFGAITIRRGSGAGRKSTRESTGATRPTGTSNASPPAVASGVVASAHGMSPPTAIQQQQQPYLPSPSTSQHHNSNASSVNGDPNGLNNPYIAYDPFLFHGAVDPQSWAAGEDGLESLMSGSHGGPWQNLASNMDLDQDWAWYMGEAQAGGMQLPGQQAMPPT</sequence>
<proteinExistence type="predicted"/>
<feature type="domain" description="Zn(2)-C6 fungal-type" evidence="6">
    <location>
        <begin position="20"/>
        <end position="51"/>
    </location>
</feature>
<evidence type="ECO:0000256" key="1">
    <source>
        <dbReference type="ARBA" id="ARBA00022723"/>
    </source>
</evidence>
<dbReference type="SUPFAM" id="SSF57701">
    <property type="entry name" value="Zn2/Cys6 DNA-binding domain"/>
    <property type="match status" value="1"/>
</dbReference>
<keyword evidence="4" id="KW-0539">Nucleus</keyword>
<protein>
    <submittedName>
        <fullName evidence="7">C6 finger domain protein</fullName>
    </submittedName>
</protein>
<evidence type="ECO:0000313" key="7">
    <source>
        <dbReference type="EMBL" id="OJD31073.1"/>
    </source>
</evidence>
<reference evidence="7 8" key="1">
    <citation type="submission" date="2016-10" db="EMBL/GenBank/DDBJ databases">
        <title>Proteomics and genomics reveal pathogen-plant mechanisms compatible with a hemibiotrophic lifestyle of Diplodia corticola.</title>
        <authorList>
            <person name="Fernandes I."/>
            <person name="De Jonge R."/>
            <person name="Van De Peer Y."/>
            <person name="Devreese B."/>
            <person name="Alves A."/>
            <person name="Esteves A.C."/>
        </authorList>
    </citation>
    <scope>NUCLEOTIDE SEQUENCE [LARGE SCALE GENOMIC DNA]</scope>
    <source>
        <strain evidence="7 8">CBS 112549</strain>
    </source>
</reference>
<dbReference type="AlphaFoldDB" id="A0A1J9QRM9"/>
<dbReference type="GO" id="GO:0008270">
    <property type="term" value="F:zinc ion binding"/>
    <property type="evidence" value="ECO:0007669"/>
    <property type="project" value="InterPro"/>
</dbReference>
<evidence type="ECO:0000256" key="3">
    <source>
        <dbReference type="ARBA" id="ARBA00023163"/>
    </source>
</evidence>
<dbReference type="SMART" id="SM00906">
    <property type="entry name" value="Fungal_trans"/>
    <property type="match status" value="1"/>
</dbReference>
<evidence type="ECO:0000256" key="2">
    <source>
        <dbReference type="ARBA" id="ARBA00023015"/>
    </source>
</evidence>
<dbReference type="OrthoDB" id="6509908at2759"/>
<dbReference type="CDD" id="cd00067">
    <property type="entry name" value="GAL4"/>
    <property type="match status" value="1"/>
</dbReference>
<dbReference type="InterPro" id="IPR007219">
    <property type="entry name" value="XnlR_reg_dom"/>
</dbReference>
<dbReference type="InterPro" id="IPR036864">
    <property type="entry name" value="Zn2-C6_fun-type_DNA-bd_sf"/>
</dbReference>
<evidence type="ECO:0000259" key="6">
    <source>
        <dbReference type="PROSITE" id="PS50048"/>
    </source>
</evidence>
<feature type="compositionally biased region" description="Low complexity" evidence="5">
    <location>
        <begin position="638"/>
        <end position="675"/>
    </location>
</feature>
<dbReference type="STRING" id="236234.A0A1J9QRM9"/>
<dbReference type="PROSITE" id="PS50048">
    <property type="entry name" value="ZN2_CY6_FUNGAL_2"/>
    <property type="match status" value="1"/>
</dbReference>
<dbReference type="CDD" id="cd12148">
    <property type="entry name" value="fungal_TF_MHR"/>
    <property type="match status" value="1"/>
</dbReference>
<dbReference type="PROSITE" id="PS00463">
    <property type="entry name" value="ZN2_CY6_FUNGAL_1"/>
    <property type="match status" value="1"/>
</dbReference>
<feature type="region of interest" description="Disordered" evidence="5">
    <location>
        <begin position="615"/>
        <end position="688"/>
    </location>
</feature>
<evidence type="ECO:0000313" key="8">
    <source>
        <dbReference type="Proteomes" id="UP000183809"/>
    </source>
</evidence>
<dbReference type="InterPro" id="IPR001138">
    <property type="entry name" value="Zn2Cys6_DnaBD"/>
</dbReference>
<dbReference type="SMART" id="SM00066">
    <property type="entry name" value="GAL4"/>
    <property type="match status" value="1"/>
</dbReference>